<gene>
    <name evidence="1" type="ORF">ABT39_MTgene4956</name>
</gene>
<dbReference type="AlphaFoldDB" id="A0A117NH79"/>
<dbReference type="EMBL" id="LKAM01000006">
    <property type="protein sequence ID" value="KUM47961.1"/>
    <property type="molecule type" value="Genomic_DNA"/>
</dbReference>
<organism evidence="1">
    <name type="scientific">Picea glauca</name>
    <name type="common">White spruce</name>
    <name type="synonym">Pinus glauca</name>
    <dbReference type="NCBI Taxonomy" id="3330"/>
    <lineage>
        <taxon>Eukaryota</taxon>
        <taxon>Viridiplantae</taxon>
        <taxon>Streptophyta</taxon>
        <taxon>Embryophyta</taxon>
        <taxon>Tracheophyta</taxon>
        <taxon>Spermatophyta</taxon>
        <taxon>Pinopsida</taxon>
        <taxon>Pinidae</taxon>
        <taxon>Conifers I</taxon>
        <taxon>Pinales</taxon>
        <taxon>Pinaceae</taxon>
        <taxon>Picea</taxon>
    </lineage>
</organism>
<sequence>MQHFVSAYVGPGAPTSISGSSSRAVWAQFYDGVFLLSRLLGNHIWILQLIHVNNNKH</sequence>
<name>A0A117NH79_PICGL</name>
<protein>
    <submittedName>
        <fullName evidence="1">Uncharacterized protein</fullName>
    </submittedName>
</protein>
<accession>A0A117NH79</accession>
<proteinExistence type="predicted"/>
<keyword evidence="1" id="KW-0496">Mitochondrion</keyword>
<geneLocation type="mitochondrion" evidence="1"/>
<evidence type="ECO:0000313" key="1">
    <source>
        <dbReference type="EMBL" id="KUM47961.1"/>
    </source>
</evidence>
<comment type="caution">
    <text evidence="1">The sequence shown here is derived from an EMBL/GenBank/DDBJ whole genome shotgun (WGS) entry which is preliminary data.</text>
</comment>
<reference evidence="1" key="1">
    <citation type="journal article" date="2015" name="Genome Biol. Evol.">
        <title>Organellar Genomes of White Spruce (Picea glauca): Assembly and Annotation.</title>
        <authorList>
            <person name="Jackman S.D."/>
            <person name="Warren R.L."/>
            <person name="Gibb E.A."/>
            <person name="Vandervalk B.P."/>
            <person name="Mohamadi H."/>
            <person name="Chu J."/>
            <person name="Raymond A."/>
            <person name="Pleasance S."/>
            <person name="Coope R."/>
            <person name="Wildung M.R."/>
            <person name="Ritland C.E."/>
            <person name="Bousquet J."/>
            <person name="Jones S.J."/>
            <person name="Bohlmann J."/>
            <person name="Birol I."/>
        </authorList>
    </citation>
    <scope>NUCLEOTIDE SEQUENCE [LARGE SCALE GENOMIC DNA]</scope>
    <source>
        <tissue evidence="1">Flushing bud</tissue>
    </source>
</reference>